<evidence type="ECO:0000313" key="2">
    <source>
        <dbReference type="EMBL" id="KAH9832800.1"/>
    </source>
</evidence>
<evidence type="ECO:0000313" key="3">
    <source>
        <dbReference type="Proteomes" id="UP001138500"/>
    </source>
</evidence>
<sequence>MLVWATLAPECAPPRGISPSRQSPPTHSVQYRDVPPHHSSKKEAAGQGRGGFVDDDDPESVDKDAAVHGLGHFVGYRGPKRVAEIYMDMHLPGLRNFDTKLVPPVCTNDVLFQRDSDSFLMSAPRDVRLLIYKDALSIDSLQCRRSWSALLQTSSTVYREARSVLYQESAFNICVAQDGLTGDFSLSPRSGSNIYSISDVFCQAPRRLLHFHRVRIWTKDRVPMETLGSFLYSLELRFSTPARR</sequence>
<dbReference type="Proteomes" id="UP001138500">
    <property type="component" value="Unassembled WGS sequence"/>
</dbReference>
<feature type="compositionally biased region" description="Polar residues" evidence="1">
    <location>
        <begin position="19"/>
        <end position="29"/>
    </location>
</feature>
<protein>
    <submittedName>
        <fullName evidence="2">Uncharacterized protein</fullName>
    </submittedName>
</protein>
<reference evidence="2 3" key="2">
    <citation type="journal article" date="2021" name="Curr. Genet.">
        <title>Genetic response to nitrogen starvation in the aggressive Eucalyptus foliar pathogen Teratosphaeria destructans.</title>
        <authorList>
            <person name="Havenga M."/>
            <person name="Wingfield B.D."/>
            <person name="Wingfield M.J."/>
            <person name="Dreyer L.L."/>
            <person name="Roets F."/>
            <person name="Aylward J."/>
        </authorList>
    </citation>
    <scope>NUCLEOTIDE SEQUENCE [LARGE SCALE GENOMIC DNA]</scope>
    <source>
        <strain evidence="2">CMW44962</strain>
    </source>
</reference>
<accession>A0A9W7W440</accession>
<keyword evidence="3" id="KW-1185">Reference proteome</keyword>
<dbReference type="EMBL" id="RIBY02001112">
    <property type="protein sequence ID" value="KAH9832800.1"/>
    <property type="molecule type" value="Genomic_DNA"/>
</dbReference>
<gene>
    <name evidence="2" type="ORF">Tdes44962_MAKER00281</name>
</gene>
<evidence type="ECO:0000256" key="1">
    <source>
        <dbReference type="SAM" id="MobiDB-lite"/>
    </source>
</evidence>
<proteinExistence type="predicted"/>
<reference evidence="2 3" key="1">
    <citation type="journal article" date="2018" name="IMA Fungus">
        <title>IMA Genome-F 10: Nine draft genome sequences of Claviceps purpurea s.lat., including C. arundinis, C. humidiphila, and C. cf. spartinae, pseudomolecules for the pitch canker pathogen Fusarium circinatum, draft genome of Davidsoniella eucalypti, Grosmannia galeiformis, Quambalaria eucalypti, and Teratosphaeria destructans.</title>
        <authorList>
            <person name="Wingfield B.D."/>
            <person name="Liu M."/>
            <person name="Nguyen H.D."/>
            <person name="Lane F.A."/>
            <person name="Morgan S.W."/>
            <person name="De Vos L."/>
            <person name="Wilken P.M."/>
            <person name="Duong T.A."/>
            <person name="Aylward J."/>
            <person name="Coetzee M.P."/>
            <person name="Dadej K."/>
            <person name="De Beer Z.W."/>
            <person name="Findlay W."/>
            <person name="Havenga M."/>
            <person name="Kolarik M."/>
            <person name="Menzies J.G."/>
            <person name="Naidoo K."/>
            <person name="Pochopski O."/>
            <person name="Shoukouhi P."/>
            <person name="Santana Q.C."/>
            <person name="Seifert K.A."/>
            <person name="Soal N."/>
            <person name="Steenkamp E.T."/>
            <person name="Tatham C.T."/>
            <person name="van der Nest M.A."/>
            <person name="Wingfield M.J."/>
        </authorList>
    </citation>
    <scope>NUCLEOTIDE SEQUENCE [LARGE SCALE GENOMIC DNA]</scope>
    <source>
        <strain evidence="2">CMW44962</strain>
    </source>
</reference>
<organism evidence="2 3">
    <name type="scientific">Teratosphaeria destructans</name>
    <dbReference type="NCBI Taxonomy" id="418781"/>
    <lineage>
        <taxon>Eukaryota</taxon>
        <taxon>Fungi</taxon>
        <taxon>Dikarya</taxon>
        <taxon>Ascomycota</taxon>
        <taxon>Pezizomycotina</taxon>
        <taxon>Dothideomycetes</taxon>
        <taxon>Dothideomycetidae</taxon>
        <taxon>Mycosphaerellales</taxon>
        <taxon>Teratosphaeriaceae</taxon>
        <taxon>Teratosphaeria</taxon>
    </lineage>
</organism>
<feature type="region of interest" description="Disordered" evidence="1">
    <location>
        <begin position="11"/>
        <end position="60"/>
    </location>
</feature>
<dbReference type="AlphaFoldDB" id="A0A9W7W440"/>
<comment type="caution">
    <text evidence="2">The sequence shown here is derived from an EMBL/GenBank/DDBJ whole genome shotgun (WGS) entry which is preliminary data.</text>
</comment>
<name>A0A9W7W440_9PEZI</name>